<name>A0A7N2M3F4_QUELO</name>
<dbReference type="PANTHER" id="PTHR31170">
    <property type="entry name" value="BNAC04G53230D PROTEIN"/>
    <property type="match status" value="1"/>
</dbReference>
<dbReference type="InParanoid" id="A0A7N2M3F4"/>
<dbReference type="OMA" id="ARIQGAC"/>
<dbReference type="AlphaFoldDB" id="A0A7N2M3F4"/>
<organism evidence="2 3">
    <name type="scientific">Quercus lobata</name>
    <name type="common">Valley oak</name>
    <dbReference type="NCBI Taxonomy" id="97700"/>
    <lineage>
        <taxon>Eukaryota</taxon>
        <taxon>Viridiplantae</taxon>
        <taxon>Streptophyta</taxon>
        <taxon>Embryophyta</taxon>
        <taxon>Tracheophyta</taxon>
        <taxon>Spermatophyta</taxon>
        <taxon>Magnoliopsida</taxon>
        <taxon>eudicotyledons</taxon>
        <taxon>Gunneridae</taxon>
        <taxon>Pentapetalae</taxon>
        <taxon>rosids</taxon>
        <taxon>fabids</taxon>
        <taxon>Fagales</taxon>
        <taxon>Fagaceae</taxon>
        <taxon>Quercus</taxon>
    </lineage>
</organism>
<dbReference type="Gramene" id="QL07p012281:mrna">
    <property type="protein sequence ID" value="QL07p012281:mrna"/>
    <property type="gene ID" value="QL07p012281"/>
</dbReference>
<dbReference type="OrthoDB" id="1849062at2759"/>
<proteinExistence type="predicted"/>
<dbReference type="GeneID" id="115954061"/>
<keyword evidence="1" id="KW-0472">Membrane</keyword>
<keyword evidence="1" id="KW-0812">Transmembrane</keyword>
<protein>
    <submittedName>
        <fullName evidence="2">Uncharacterized protein</fullName>
    </submittedName>
</protein>
<dbReference type="Proteomes" id="UP000594261">
    <property type="component" value="Chromosome 7"/>
</dbReference>
<keyword evidence="1" id="KW-1133">Transmembrane helix</keyword>
<accession>A0A7N2M3F4</accession>
<dbReference type="KEGG" id="qlo:115954061"/>
<evidence type="ECO:0000256" key="1">
    <source>
        <dbReference type="SAM" id="Phobius"/>
    </source>
</evidence>
<reference evidence="2 3" key="1">
    <citation type="journal article" date="2016" name="G3 (Bethesda)">
        <title>First Draft Assembly and Annotation of the Genome of a California Endemic Oak Quercus lobata Nee (Fagaceae).</title>
        <authorList>
            <person name="Sork V.L."/>
            <person name="Fitz-Gibbon S.T."/>
            <person name="Puiu D."/>
            <person name="Crepeau M."/>
            <person name="Gugger P.F."/>
            <person name="Sherman R."/>
            <person name="Stevens K."/>
            <person name="Langley C.H."/>
            <person name="Pellegrini M."/>
            <person name="Salzberg S.L."/>
        </authorList>
    </citation>
    <scope>NUCLEOTIDE SEQUENCE [LARGE SCALE GENOMIC DNA]</scope>
    <source>
        <strain evidence="2 3">cv. SW786</strain>
    </source>
</reference>
<dbReference type="RefSeq" id="XP_030927776.1">
    <property type="nucleotide sequence ID" value="XM_031071916.1"/>
</dbReference>
<reference evidence="2" key="2">
    <citation type="submission" date="2021-01" db="UniProtKB">
        <authorList>
            <consortium name="EnsemblPlants"/>
        </authorList>
    </citation>
    <scope>IDENTIFICATION</scope>
</reference>
<gene>
    <name evidence="2" type="primary">LOC115954061</name>
</gene>
<dbReference type="EnsemblPlants" id="QL07p012281:mrna">
    <property type="protein sequence ID" value="QL07p012281:mrna"/>
    <property type="gene ID" value="QL07p012281"/>
</dbReference>
<feature type="transmembrane region" description="Helical" evidence="1">
    <location>
        <begin position="442"/>
        <end position="469"/>
    </location>
</feature>
<dbReference type="Pfam" id="PF03140">
    <property type="entry name" value="DUF247"/>
    <property type="match status" value="1"/>
</dbReference>
<dbReference type="EMBL" id="LRBV02000007">
    <property type="status" value="NOT_ANNOTATED_CDS"/>
    <property type="molecule type" value="Genomic_DNA"/>
</dbReference>
<evidence type="ECO:0000313" key="3">
    <source>
        <dbReference type="Proteomes" id="UP000594261"/>
    </source>
</evidence>
<keyword evidence="3" id="KW-1185">Reference proteome</keyword>
<sequence>MAGMEHVISMEEMIHSRKVERKEVGETSRGHDQPVIVSSIAIHGETGSEEENFMKLKEARVKGKNRWTTKPKIQKVLLLRDHKDFRKYCEPRVVSIGPIHHGKPKYRLAEEYKLTLAENFIGESGKTEKELYMVIKNNIEQLRKCFDEEVIRNYKDEALSWMLFVDGCATLKFIHSVVEKNVKRFQIKNGQVAFVQQDLFLLENQLPYRILNDLIQNSNESENLTKSVQSFIDMQSMQSTQSTTGKTQEKSSNKEPVHLLDLLRNRLLGCTSVSPENNSDQEDWHSFRNVQELKAVGIHLKSSNDSCLRKITFAEKWKFYGGTLSLPPIIVDDSTGPKFFNLIAYEMCPDFENDYGVSSYISFLDSLIDEPKDVIDLRNAGILQNFLGSDDEVAKVFNKIGTDLVPNLEIYKDVRCEIQQYYNKGRMLWITQVIHDHFSSPWTVVAFIAGLFVLILSVLQTVYSMLAYYHPK</sequence>
<dbReference type="PANTHER" id="PTHR31170:SF25">
    <property type="entry name" value="BNAA09G04570D PROTEIN"/>
    <property type="match status" value="1"/>
</dbReference>
<evidence type="ECO:0000313" key="2">
    <source>
        <dbReference type="EnsemblPlants" id="QL07p012281:mrna"/>
    </source>
</evidence>
<dbReference type="InterPro" id="IPR004158">
    <property type="entry name" value="DUF247_pln"/>
</dbReference>